<dbReference type="Pfam" id="PF00534">
    <property type="entry name" value="Glycos_transf_1"/>
    <property type="match status" value="1"/>
</dbReference>
<name>A0A845DAY5_9BACT</name>
<evidence type="ECO:0000313" key="3">
    <source>
        <dbReference type="Proteomes" id="UP000449092"/>
    </source>
</evidence>
<evidence type="ECO:0000259" key="1">
    <source>
        <dbReference type="Pfam" id="PF00534"/>
    </source>
</evidence>
<dbReference type="InterPro" id="IPR001296">
    <property type="entry name" value="Glyco_trans_1"/>
</dbReference>
<feature type="domain" description="Glycosyl transferase family 1" evidence="1">
    <location>
        <begin position="203"/>
        <end position="335"/>
    </location>
</feature>
<dbReference type="PANTHER" id="PTHR45947:SF3">
    <property type="entry name" value="SULFOQUINOVOSYL TRANSFERASE SQD2"/>
    <property type="match status" value="1"/>
</dbReference>
<comment type="caution">
    <text evidence="2">The sequence shown here is derived from an EMBL/GenBank/DDBJ whole genome shotgun (WGS) entry which is preliminary data.</text>
</comment>
<dbReference type="Proteomes" id="UP000449092">
    <property type="component" value="Unassembled WGS sequence"/>
</dbReference>
<protein>
    <submittedName>
        <fullName evidence="2">Glycosyltransferase family 4 protein</fullName>
    </submittedName>
</protein>
<dbReference type="SUPFAM" id="SSF53756">
    <property type="entry name" value="UDP-Glycosyltransferase/glycogen phosphorylase"/>
    <property type="match status" value="1"/>
</dbReference>
<organism evidence="2 3">
    <name type="scientific">Candidatus Spechtbacteria bacterium SB0662_bin_43</name>
    <dbReference type="NCBI Taxonomy" id="2604897"/>
    <lineage>
        <taxon>Bacteria</taxon>
        <taxon>Candidatus Spechtiibacteriota</taxon>
    </lineage>
</organism>
<dbReference type="GO" id="GO:0016757">
    <property type="term" value="F:glycosyltransferase activity"/>
    <property type="evidence" value="ECO:0007669"/>
    <property type="project" value="InterPro"/>
</dbReference>
<accession>A0A845DAY5</accession>
<reference evidence="2 3" key="1">
    <citation type="submission" date="2019-09" db="EMBL/GenBank/DDBJ databases">
        <title>Characterisation of the sponge microbiome using genome-centric metagenomics.</title>
        <authorList>
            <person name="Engelberts J.P."/>
            <person name="Robbins S.J."/>
            <person name="De Goeij J.M."/>
            <person name="Aranda M."/>
            <person name="Bell S.C."/>
            <person name="Webster N.S."/>
        </authorList>
    </citation>
    <scope>NUCLEOTIDE SEQUENCE [LARGE SCALE GENOMIC DNA]</scope>
    <source>
        <strain evidence="2">SB0662_bin_43</strain>
    </source>
</reference>
<dbReference type="Gene3D" id="3.40.50.2000">
    <property type="entry name" value="Glycogen Phosphorylase B"/>
    <property type="match status" value="2"/>
</dbReference>
<dbReference type="InterPro" id="IPR050194">
    <property type="entry name" value="Glycosyltransferase_grp1"/>
</dbReference>
<dbReference type="AlphaFoldDB" id="A0A845DAY5"/>
<keyword evidence="2" id="KW-0808">Transferase</keyword>
<dbReference type="PANTHER" id="PTHR45947">
    <property type="entry name" value="SULFOQUINOVOSYL TRANSFERASE SQD2"/>
    <property type="match status" value="1"/>
</dbReference>
<dbReference type="EMBL" id="VXOY01000013">
    <property type="protein sequence ID" value="MYE38208.1"/>
    <property type="molecule type" value="Genomic_DNA"/>
</dbReference>
<proteinExistence type="predicted"/>
<evidence type="ECO:0000313" key="2">
    <source>
        <dbReference type="EMBL" id="MYE38208.1"/>
    </source>
</evidence>
<sequence length="387" mass="44004">MQDIRVALVHDHLQSFGGAERVLFALHRLFPHAPIYTLYGNEKVIQDRFGDADVRFSFLQKFPQRLRSRFRALSLLAISAVEGMDLSEYNVVISSSAFFAKGVITNPTAIHIAYCHTPPRVLWGIDRAPSSFFASPFLHMMRMWDVHSALRPTVFLANSHTVRARIAKYYRQNATVVYPPIDITTSHPYSSFSHKRQELFDKRLPKQFFLVVSRLTEHKRVDIAVDGFAKMNHPLVVIGTGPEYDALKKRAGDKTILLGYQPDGVVYECMKRCKALIHTSEEDFGMTPVEAMMHGKPVLAYRRGGASESITEGKNGEFFDAQHHIVLADGVRRINEKIEQGAYDSDTIKDSARIFEKDNFAYAIKRVVRNELAALHHQHTIFTKIEA</sequence>
<gene>
    <name evidence="2" type="ORF">F4X82_01660</name>
</gene>